<feature type="compositionally biased region" description="Polar residues" evidence="1">
    <location>
        <begin position="1"/>
        <end position="16"/>
    </location>
</feature>
<keyword evidence="3" id="KW-1185">Reference proteome</keyword>
<sequence length="87" mass="9997">MNLEPNTSPETGSQPRLTKKQLPHHHPPWSALARDPASHRTLYPAELSATMRFKTGGWDWIWRRWTIIVADMSGKGSHGGRIIHFTW</sequence>
<dbReference type="EMBL" id="JXTC01000312">
    <property type="protein sequence ID" value="PON66449.1"/>
    <property type="molecule type" value="Genomic_DNA"/>
</dbReference>
<dbReference type="AlphaFoldDB" id="A0A2P5CZH3"/>
<feature type="compositionally biased region" description="Basic residues" evidence="1">
    <location>
        <begin position="17"/>
        <end position="27"/>
    </location>
</feature>
<protein>
    <submittedName>
        <fullName evidence="2">Uncharacterized protein</fullName>
    </submittedName>
</protein>
<evidence type="ECO:0000256" key="1">
    <source>
        <dbReference type="SAM" id="MobiDB-lite"/>
    </source>
</evidence>
<accession>A0A2P5CZH3</accession>
<proteinExistence type="predicted"/>
<organism evidence="2 3">
    <name type="scientific">Trema orientale</name>
    <name type="common">Charcoal tree</name>
    <name type="synonym">Celtis orientalis</name>
    <dbReference type="NCBI Taxonomy" id="63057"/>
    <lineage>
        <taxon>Eukaryota</taxon>
        <taxon>Viridiplantae</taxon>
        <taxon>Streptophyta</taxon>
        <taxon>Embryophyta</taxon>
        <taxon>Tracheophyta</taxon>
        <taxon>Spermatophyta</taxon>
        <taxon>Magnoliopsida</taxon>
        <taxon>eudicotyledons</taxon>
        <taxon>Gunneridae</taxon>
        <taxon>Pentapetalae</taxon>
        <taxon>rosids</taxon>
        <taxon>fabids</taxon>
        <taxon>Rosales</taxon>
        <taxon>Cannabaceae</taxon>
        <taxon>Trema</taxon>
    </lineage>
</organism>
<feature type="region of interest" description="Disordered" evidence="1">
    <location>
        <begin position="1"/>
        <end position="36"/>
    </location>
</feature>
<comment type="caution">
    <text evidence="2">The sequence shown here is derived from an EMBL/GenBank/DDBJ whole genome shotgun (WGS) entry which is preliminary data.</text>
</comment>
<dbReference type="InParanoid" id="A0A2P5CZH3"/>
<reference evidence="3" key="1">
    <citation type="submission" date="2016-06" db="EMBL/GenBank/DDBJ databases">
        <title>Parallel loss of symbiosis genes in relatives of nitrogen-fixing non-legume Parasponia.</title>
        <authorList>
            <person name="Van Velzen R."/>
            <person name="Holmer R."/>
            <person name="Bu F."/>
            <person name="Rutten L."/>
            <person name="Van Zeijl A."/>
            <person name="Liu W."/>
            <person name="Santuari L."/>
            <person name="Cao Q."/>
            <person name="Sharma T."/>
            <person name="Shen D."/>
            <person name="Roswanjaya Y."/>
            <person name="Wardhani T."/>
            <person name="Kalhor M.S."/>
            <person name="Jansen J."/>
            <person name="Van den Hoogen J."/>
            <person name="Gungor B."/>
            <person name="Hartog M."/>
            <person name="Hontelez J."/>
            <person name="Verver J."/>
            <person name="Yang W.-C."/>
            <person name="Schijlen E."/>
            <person name="Repin R."/>
            <person name="Schilthuizen M."/>
            <person name="Schranz E."/>
            <person name="Heidstra R."/>
            <person name="Miyata K."/>
            <person name="Fedorova E."/>
            <person name="Kohlen W."/>
            <person name="Bisseling T."/>
            <person name="Smit S."/>
            <person name="Geurts R."/>
        </authorList>
    </citation>
    <scope>NUCLEOTIDE SEQUENCE [LARGE SCALE GENOMIC DNA]</scope>
    <source>
        <strain evidence="3">cv. RG33-2</strain>
    </source>
</reference>
<gene>
    <name evidence="2" type="ORF">TorRG33x02_267970</name>
</gene>
<dbReference type="Proteomes" id="UP000237000">
    <property type="component" value="Unassembled WGS sequence"/>
</dbReference>
<evidence type="ECO:0000313" key="3">
    <source>
        <dbReference type="Proteomes" id="UP000237000"/>
    </source>
</evidence>
<evidence type="ECO:0000313" key="2">
    <source>
        <dbReference type="EMBL" id="PON66449.1"/>
    </source>
</evidence>
<name>A0A2P5CZH3_TREOI</name>